<evidence type="ECO:0000256" key="4">
    <source>
        <dbReference type="ARBA" id="ARBA00023136"/>
    </source>
</evidence>
<protein>
    <recommendedName>
        <fullName evidence="6">NADH:quinone oxidoreductase/Mrp antiporter transmembrane domain-containing protein</fullName>
    </recommendedName>
</protein>
<evidence type="ECO:0000313" key="7">
    <source>
        <dbReference type="EMBL" id="SVA07789.1"/>
    </source>
</evidence>
<dbReference type="GO" id="GO:0042773">
    <property type="term" value="P:ATP synthesis coupled electron transport"/>
    <property type="evidence" value="ECO:0007669"/>
    <property type="project" value="InterPro"/>
</dbReference>
<dbReference type="PANTHER" id="PTHR22773">
    <property type="entry name" value="NADH DEHYDROGENASE"/>
    <property type="match status" value="1"/>
</dbReference>
<organism evidence="7">
    <name type="scientific">marine metagenome</name>
    <dbReference type="NCBI Taxonomy" id="408172"/>
    <lineage>
        <taxon>unclassified sequences</taxon>
        <taxon>metagenomes</taxon>
        <taxon>ecological metagenomes</taxon>
    </lineage>
</organism>
<name>A0A381SWF3_9ZZZZ</name>
<feature type="transmembrane region" description="Helical" evidence="5">
    <location>
        <begin position="140"/>
        <end position="161"/>
    </location>
</feature>
<dbReference type="AlphaFoldDB" id="A0A381SWF3"/>
<evidence type="ECO:0000256" key="1">
    <source>
        <dbReference type="ARBA" id="ARBA00004141"/>
    </source>
</evidence>
<keyword evidence="4 5" id="KW-0472">Membrane</keyword>
<feature type="domain" description="NADH:quinone oxidoreductase/Mrp antiporter transmembrane" evidence="6">
    <location>
        <begin position="181"/>
        <end position="455"/>
    </location>
</feature>
<feature type="transmembrane region" description="Helical" evidence="5">
    <location>
        <begin position="85"/>
        <end position="106"/>
    </location>
</feature>
<feature type="transmembrane region" description="Helical" evidence="5">
    <location>
        <begin position="405"/>
        <end position="422"/>
    </location>
</feature>
<sequence>MEFKINYQDMFWTALSPEFTLLSTAFFLLLIGLKKKFNTNEYLSKATLVGIAISFFFSFALWGSAPTIGNGLQPDMFSNSLIHDKFGQGFNIVFLLMAIFAVLGSAKYPQSDHENKSEYFSLILLAVVGMMFLAKSGNLITAFVSLEIFSISLYILCGFSAKHGTGKEGPSNAPDLKWATLASQESTVKYLLTGAFASAILVYGMALIYAGTGTTEIRLIGQLLHCDEAGECTNPYSRNTLVYIGMGLLFSGLAFKVSLVPFHSWTPDVYQGAPTPITGFMSVATKAAAFALIARFFFTAFSELHSIWMPFLFGISVLTMFVGNIAAIFQDDVKRMLAYSGVAHAGYLLIGIVANSQDGVASLIFYLNVYLFMNIGAFAVVFIMEGEGEKGNSVSRFKGLAKNHPLLAGAMSLFMLSLAGFPPTAGFFGKLYVFMAAIKQGYILITIMAVIATVVSVYFYLRIIVMMYFHENESEEKVVIHRGMGTLIALSTVAIILIGFFPSGLMGIALDSIPF</sequence>
<feature type="transmembrane region" description="Helical" evidence="5">
    <location>
        <begin position="12"/>
        <end position="33"/>
    </location>
</feature>
<dbReference type="Pfam" id="PF00361">
    <property type="entry name" value="Proton_antipo_M"/>
    <property type="match status" value="1"/>
</dbReference>
<feature type="transmembrane region" description="Helical" evidence="5">
    <location>
        <begin position="118"/>
        <end position="134"/>
    </location>
</feature>
<feature type="transmembrane region" description="Helical" evidence="5">
    <location>
        <begin position="307"/>
        <end position="329"/>
    </location>
</feature>
<feature type="transmembrane region" description="Helical" evidence="5">
    <location>
        <begin position="336"/>
        <end position="354"/>
    </location>
</feature>
<proteinExistence type="inferred from homology"/>
<feature type="transmembrane region" description="Helical" evidence="5">
    <location>
        <begin position="486"/>
        <end position="510"/>
    </location>
</feature>
<feature type="transmembrane region" description="Helical" evidence="5">
    <location>
        <begin position="442"/>
        <end position="465"/>
    </location>
</feature>
<dbReference type="GO" id="GO:0008137">
    <property type="term" value="F:NADH dehydrogenase (ubiquinone) activity"/>
    <property type="evidence" value="ECO:0007669"/>
    <property type="project" value="InterPro"/>
</dbReference>
<reference evidence="7" key="1">
    <citation type="submission" date="2018-05" db="EMBL/GenBank/DDBJ databases">
        <authorList>
            <person name="Lanie J.A."/>
            <person name="Ng W.-L."/>
            <person name="Kazmierczak K.M."/>
            <person name="Andrzejewski T.M."/>
            <person name="Davidsen T.M."/>
            <person name="Wayne K.J."/>
            <person name="Tettelin H."/>
            <person name="Glass J.I."/>
            <person name="Rusch D."/>
            <person name="Podicherti R."/>
            <person name="Tsui H.-C.T."/>
            <person name="Winkler M.E."/>
        </authorList>
    </citation>
    <scope>NUCLEOTIDE SEQUENCE</scope>
</reference>
<dbReference type="InterPro" id="IPR001750">
    <property type="entry name" value="ND/Mrp_TM"/>
</dbReference>
<feature type="transmembrane region" description="Helical" evidence="5">
    <location>
        <begin position="190"/>
        <end position="210"/>
    </location>
</feature>
<accession>A0A381SWF3</accession>
<dbReference type="GO" id="GO:0016020">
    <property type="term" value="C:membrane"/>
    <property type="evidence" value="ECO:0007669"/>
    <property type="project" value="UniProtKB-SubCell"/>
</dbReference>
<evidence type="ECO:0000256" key="3">
    <source>
        <dbReference type="ARBA" id="ARBA00022989"/>
    </source>
</evidence>
<keyword evidence="3 5" id="KW-1133">Transmembrane helix</keyword>
<dbReference type="InterPro" id="IPR010096">
    <property type="entry name" value="NADH-Q_OxRdtase_suN/2"/>
</dbReference>
<evidence type="ECO:0000256" key="5">
    <source>
        <dbReference type="SAM" id="Phobius"/>
    </source>
</evidence>
<feature type="transmembrane region" description="Helical" evidence="5">
    <location>
        <begin position="45"/>
        <end position="65"/>
    </location>
</feature>
<comment type="subcellular location">
    <subcellularLocation>
        <location evidence="1">Membrane</location>
        <topology evidence="1">Multi-pass membrane protein</topology>
    </subcellularLocation>
</comment>
<keyword evidence="2 5" id="KW-0812">Transmembrane</keyword>
<dbReference type="EMBL" id="UINC01003609">
    <property type="protein sequence ID" value="SVA07789.1"/>
    <property type="molecule type" value="Genomic_DNA"/>
</dbReference>
<feature type="transmembrane region" description="Helical" evidence="5">
    <location>
        <begin position="283"/>
        <end position="301"/>
    </location>
</feature>
<gene>
    <name evidence="7" type="ORF">METZ01_LOCUS60643</name>
</gene>
<feature type="transmembrane region" description="Helical" evidence="5">
    <location>
        <begin position="241"/>
        <end position="262"/>
    </location>
</feature>
<evidence type="ECO:0000256" key="2">
    <source>
        <dbReference type="ARBA" id="ARBA00022692"/>
    </source>
</evidence>
<dbReference type="HAMAP" id="MF_00445">
    <property type="entry name" value="NDH1_NuoN_1"/>
    <property type="match status" value="1"/>
</dbReference>
<dbReference type="NCBIfam" id="TIGR01770">
    <property type="entry name" value="NDH_I_N"/>
    <property type="match status" value="1"/>
</dbReference>
<feature type="transmembrane region" description="Helical" evidence="5">
    <location>
        <begin position="360"/>
        <end position="384"/>
    </location>
</feature>
<evidence type="ECO:0000259" key="6">
    <source>
        <dbReference type="Pfam" id="PF00361"/>
    </source>
</evidence>